<evidence type="ECO:0000256" key="7">
    <source>
        <dbReference type="ARBA" id="ARBA00023136"/>
    </source>
</evidence>
<dbReference type="Pfam" id="PF01594">
    <property type="entry name" value="AI-2E_transport"/>
    <property type="match status" value="1"/>
</dbReference>
<feature type="transmembrane region" description="Helical" evidence="8">
    <location>
        <begin position="238"/>
        <end position="262"/>
    </location>
</feature>
<gene>
    <name evidence="9" type="ORF">QYS49_31910</name>
</gene>
<comment type="subcellular location">
    <subcellularLocation>
        <location evidence="1">Cell membrane</location>
        <topology evidence="1">Multi-pass membrane protein</topology>
    </subcellularLocation>
</comment>
<evidence type="ECO:0000256" key="2">
    <source>
        <dbReference type="ARBA" id="ARBA00009773"/>
    </source>
</evidence>
<reference evidence="9 10" key="1">
    <citation type="submission" date="2023-08" db="EMBL/GenBank/DDBJ databases">
        <title>Comparative genomics and taxonomic characterization of three novel marine species of genus Marivirga.</title>
        <authorList>
            <person name="Muhammad N."/>
            <person name="Kim S.-G."/>
        </authorList>
    </citation>
    <scope>NUCLEOTIDE SEQUENCE [LARGE SCALE GENOMIC DNA]</scope>
    <source>
        <strain evidence="9 10">BDSF4-3</strain>
    </source>
</reference>
<evidence type="ECO:0000256" key="8">
    <source>
        <dbReference type="SAM" id="Phobius"/>
    </source>
</evidence>
<dbReference type="RefSeq" id="WP_308349715.1">
    <property type="nucleotide sequence ID" value="NZ_CP129971.1"/>
</dbReference>
<protein>
    <submittedName>
        <fullName evidence="9">AI-2E family transporter</fullName>
    </submittedName>
</protein>
<keyword evidence="6 8" id="KW-1133">Transmembrane helix</keyword>
<feature type="transmembrane region" description="Helical" evidence="8">
    <location>
        <begin position="282"/>
        <end position="305"/>
    </location>
</feature>
<keyword evidence="7 8" id="KW-0472">Membrane</keyword>
<dbReference type="GO" id="GO:0055085">
    <property type="term" value="P:transmembrane transport"/>
    <property type="evidence" value="ECO:0007669"/>
    <property type="project" value="TreeGrafter"/>
</dbReference>
<keyword evidence="5 8" id="KW-0812">Transmembrane</keyword>
<feature type="transmembrane region" description="Helical" evidence="8">
    <location>
        <begin position="188"/>
        <end position="209"/>
    </location>
</feature>
<evidence type="ECO:0000256" key="6">
    <source>
        <dbReference type="ARBA" id="ARBA00022989"/>
    </source>
</evidence>
<comment type="similarity">
    <text evidence="2">Belongs to the autoinducer-2 exporter (AI-2E) (TC 2.A.86) family.</text>
</comment>
<dbReference type="PANTHER" id="PTHR21716:SF53">
    <property type="entry name" value="PERMEASE PERM-RELATED"/>
    <property type="match status" value="1"/>
</dbReference>
<accession>A0AA51NAZ5</accession>
<dbReference type="EMBL" id="CP129971">
    <property type="protein sequence ID" value="WMN11959.1"/>
    <property type="molecule type" value="Genomic_DNA"/>
</dbReference>
<evidence type="ECO:0000313" key="10">
    <source>
        <dbReference type="Proteomes" id="UP001230496"/>
    </source>
</evidence>
<feature type="transmembrane region" description="Helical" evidence="8">
    <location>
        <begin position="215"/>
        <end position="231"/>
    </location>
</feature>
<evidence type="ECO:0000256" key="3">
    <source>
        <dbReference type="ARBA" id="ARBA00022448"/>
    </source>
</evidence>
<evidence type="ECO:0000256" key="1">
    <source>
        <dbReference type="ARBA" id="ARBA00004651"/>
    </source>
</evidence>
<sequence>MIVFIAGITILWIGKPVVFPLAAGLLLSFILLPVVNFLERKSFPKFFAILITILTLISIVGTVIFLYSNQIIKIIDQFGSFQNQIIYTVNSVVEGINKNLDLKENLKTPEVMNKAKEVVENNKFLPQVISSVFKSLGNILLFLVFTILFLNYRTGLLKAIKKFGKDQETRNNIEDAVFKASKVGRNYVLGYLLLIIILTIINTTGLLIIGIEYPLFFGFLPALFCIIPYIGSLMGASLVLLFTIFNYDSLVYPVSVAGLFWLSQLLESNVLNPKIVGENLKLSVLFVIITLMVGQLIWGIAGLILSVPMMAIFKVFCNHFEPLKPISSLIGTEIHMAPGETHSDLFTNIKRFFNKSDKKD</sequence>
<dbReference type="AlphaFoldDB" id="A0AA51NAZ5"/>
<dbReference type="GO" id="GO:0005886">
    <property type="term" value="C:plasma membrane"/>
    <property type="evidence" value="ECO:0007669"/>
    <property type="project" value="UniProtKB-SubCell"/>
</dbReference>
<feature type="transmembrane region" description="Helical" evidence="8">
    <location>
        <begin position="132"/>
        <end position="152"/>
    </location>
</feature>
<feature type="transmembrane region" description="Helical" evidence="8">
    <location>
        <begin position="47"/>
        <end position="67"/>
    </location>
</feature>
<name>A0AA51NAZ5_9BACT</name>
<evidence type="ECO:0000256" key="5">
    <source>
        <dbReference type="ARBA" id="ARBA00022692"/>
    </source>
</evidence>
<keyword evidence="10" id="KW-1185">Reference proteome</keyword>
<dbReference type="InterPro" id="IPR002549">
    <property type="entry name" value="AI-2E-like"/>
</dbReference>
<feature type="transmembrane region" description="Helical" evidence="8">
    <location>
        <begin position="17"/>
        <end position="35"/>
    </location>
</feature>
<dbReference type="PANTHER" id="PTHR21716">
    <property type="entry name" value="TRANSMEMBRANE PROTEIN"/>
    <property type="match status" value="1"/>
</dbReference>
<keyword evidence="4" id="KW-1003">Cell membrane</keyword>
<keyword evidence="3" id="KW-0813">Transport</keyword>
<dbReference type="KEGG" id="msaa:QYS49_31910"/>
<organism evidence="9 10">
    <name type="scientific">Marivirga salinarum</name>
    <dbReference type="NCBI Taxonomy" id="3059078"/>
    <lineage>
        <taxon>Bacteria</taxon>
        <taxon>Pseudomonadati</taxon>
        <taxon>Bacteroidota</taxon>
        <taxon>Cytophagia</taxon>
        <taxon>Cytophagales</taxon>
        <taxon>Marivirgaceae</taxon>
        <taxon>Marivirga</taxon>
    </lineage>
</organism>
<evidence type="ECO:0000256" key="4">
    <source>
        <dbReference type="ARBA" id="ARBA00022475"/>
    </source>
</evidence>
<dbReference type="Proteomes" id="UP001230496">
    <property type="component" value="Chromosome"/>
</dbReference>
<evidence type="ECO:0000313" key="9">
    <source>
        <dbReference type="EMBL" id="WMN11959.1"/>
    </source>
</evidence>
<proteinExistence type="inferred from homology"/>